<feature type="compositionally biased region" description="Basic residues" evidence="1">
    <location>
        <begin position="1"/>
        <end position="11"/>
    </location>
</feature>
<feature type="region of interest" description="Disordered" evidence="1">
    <location>
        <begin position="1"/>
        <end position="21"/>
    </location>
</feature>
<name>A0A5B7IY95_PORTR</name>
<evidence type="ECO:0000313" key="3">
    <source>
        <dbReference type="Proteomes" id="UP000324222"/>
    </source>
</evidence>
<evidence type="ECO:0000313" key="2">
    <source>
        <dbReference type="EMBL" id="MPC85608.1"/>
    </source>
</evidence>
<gene>
    <name evidence="2" type="ORF">E2C01_080389</name>
</gene>
<sequence length="107" mass="12069">MPKLNPARRHPYLSPKELMTPYPRHQATHTLSCTRHLLHRASKLTRGRRVDGSMDTSDARCCSQGRRGLLPGLHHLPCLPPVFTTASIASCCFRHLTHGIRPVMLLQ</sequence>
<keyword evidence="3" id="KW-1185">Reference proteome</keyword>
<dbReference type="EMBL" id="VSRR010068965">
    <property type="protein sequence ID" value="MPC85608.1"/>
    <property type="molecule type" value="Genomic_DNA"/>
</dbReference>
<evidence type="ECO:0000256" key="1">
    <source>
        <dbReference type="SAM" id="MobiDB-lite"/>
    </source>
</evidence>
<dbReference type="AlphaFoldDB" id="A0A5B7IY95"/>
<accession>A0A5B7IY95</accession>
<organism evidence="2 3">
    <name type="scientific">Portunus trituberculatus</name>
    <name type="common">Swimming crab</name>
    <name type="synonym">Neptunus trituberculatus</name>
    <dbReference type="NCBI Taxonomy" id="210409"/>
    <lineage>
        <taxon>Eukaryota</taxon>
        <taxon>Metazoa</taxon>
        <taxon>Ecdysozoa</taxon>
        <taxon>Arthropoda</taxon>
        <taxon>Crustacea</taxon>
        <taxon>Multicrustacea</taxon>
        <taxon>Malacostraca</taxon>
        <taxon>Eumalacostraca</taxon>
        <taxon>Eucarida</taxon>
        <taxon>Decapoda</taxon>
        <taxon>Pleocyemata</taxon>
        <taxon>Brachyura</taxon>
        <taxon>Eubrachyura</taxon>
        <taxon>Portunoidea</taxon>
        <taxon>Portunidae</taxon>
        <taxon>Portuninae</taxon>
        <taxon>Portunus</taxon>
    </lineage>
</organism>
<protein>
    <submittedName>
        <fullName evidence="2">Uncharacterized protein</fullName>
    </submittedName>
</protein>
<proteinExistence type="predicted"/>
<dbReference type="Proteomes" id="UP000324222">
    <property type="component" value="Unassembled WGS sequence"/>
</dbReference>
<reference evidence="2 3" key="1">
    <citation type="submission" date="2019-05" db="EMBL/GenBank/DDBJ databases">
        <title>Another draft genome of Portunus trituberculatus and its Hox gene families provides insights of decapod evolution.</title>
        <authorList>
            <person name="Jeong J.-H."/>
            <person name="Song I."/>
            <person name="Kim S."/>
            <person name="Choi T."/>
            <person name="Kim D."/>
            <person name="Ryu S."/>
            <person name="Kim W."/>
        </authorList>
    </citation>
    <scope>NUCLEOTIDE SEQUENCE [LARGE SCALE GENOMIC DNA]</scope>
    <source>
        <tissue evidence="2">Muscle</tissue>
    </source>
</reference>
<comment type="caution">
    <text evidence="2">The sequence shown here is derived from an EMBL/GenBank/DDBJ whole genome shotgun (WGS) entry which is preliminary data.</text>
</comment>